<feature type="compositionally biased region" description="Basic and acidic residues" evidence="1">
    <location>
        <begin position="517"/>
        <end position="531"/>
    </location>
</feature>
<feature type="region of interest" description="Disordered" evidence="1">
    <location>
        <begin position="213"/>
        <end position="252"/>
    </location>
</feature>
<feature type="region of interest" description="Disordered" evidence="1">
    <location>
        <begin position="1"/>
        <end position="185"/>
    </location>
</feature>
<feature type="region of interest" description="Disordered" evidence="1">
    <location>
        <begin position="317"/>
        <end position="368"/>
    </location>
</feature>
<proteinExistence type="predicted"/>
<feature type="region of interest" description="Disordered" evidence="1">
    <location>
        <begin position="427"/>
        <end position="543"/>
    </location>
</feature>
<accession>A0A644VSG4</accession>
<sequence>MPRDDDPDGHCGKGRSLHRVPFGVDGVDGHAEGPGEGPVEQHRRGQLPHGRQEDEEEPCDHARTDQGYGDVPEGLEVGGPAGPGRLLQGVVDLFKGGRRRFHGEGNIPGDIGDEDDPDGVVEVDPEGAAPDQDDADGEHQSRNRVGQQGEHFQEALSPGFHLDDHVGDHDAQEHGDHARGHRQEEAVHDGIPDHLRLPQDVFVVPQREVLQRQRQTVGLEEPHDEDHEEGDHHDDEQGEQADPKKGDLRPPELDEHRAHALSLDDVVMARFEHDALDVEGDDNHSHQQDGQSRSLPDAVEAAGGPVDELVDLRGQGEDVVGEPEDGRHAEVGEGRDEDEHGSRGDGGQDQGKGDLPDYVPLPRPGDPGGLLQGGVHALEGAHHLEEDEGKVVAGLHEDDAADAVDIQQRGGAPGELHEPLVHVSRPWGQQKAPRHGPEEGGKHVGYGKEGLHQPFHGDVAPADQPGVEQAEHGPEEGDEKADLHGVVDGRKVFRRHDDPCEQGPVGLGALEEGPDDDHEHGHQDRHDKDEQREEEDDPVQAEATVSPGCFSSEHACQKEFHVNAPVEGKSKVKPGIQGIRLVHRGLEELHRTGRTLGGNPPAEGLEGIFLHPDGMAAHVHEIVELVPQVGHTLHHALHTASGIRKRGDPNVRRTGGKEQPGAEVFRNVRPKAAELPLSGRRDKMEGTVFVEEGKEVGHAEEGIDIPVLRVVPDLLRASELADGAFFIHDHHAVGNGHGRLLVVGDVDDGDPDGLLEVPDLVGHLLPELRVEVGDGFVQDDQLRRGDQRPGKSHPLLLPAGKLGRQPVGEILHLHLGHGGQGPLLRLFFGHFPLSHGVHDVFEDRKMRPDGVILEHHADVPLLRGDHDPPGR</sequence>
<evidence type="ECO:0000313" key="2">
    <source>
        <dbReference type="EMBL" id="MPL94334.1"/>
    </source>
</evidence>
<protein>
    <submittedName>
        <fullName evidence="2">Uncharacterized protein</fullName>
    </submittedName>
</protein>
<feature type="compositionally biased region" description="Basic and acidic residues" evidence="1">
    <location>
        <begin position="27"/>
        <end position="43"/>
    </location>
</feature>
<name>A0A644VSG4_9ZZZZ</name>
<feature type="compositionally biased region" description="Basic and acidic residues" evidence="1">
    <location>
        <begin position="220"/>
        <end position="252"/>
    </location>
</feature>
<organism evidence="2">
    <name type="scientific">bioreactor metagenome</name>
    <dbReference type="NCBI Taxonomy" id="1076179"/>
    <lineage>
        <taxon>unclassified sequences</taxon>
        <taxon>metagenomes</taxon>
        <taxon>ecological metagenomes</taxon>
    </lineage>
</organism>
<feature type="compositionally biased region" description="Basic and acidic residues" evidence="1">
    <location>
        <begin position="324"/>
        <end position="343"/>
    </location>
</feature>
<feature type="region of interest" description="Disordered" evidence="1">
    <location>
        <begin position="279"/>
        <end position="300"/>
    </location>
</feature>
<dbReference type="AlphaFoldDB" id="A0A644VSG4"/>
<comment type="caution">
    <text evidence="2">The sequence shown here is derived from an EMBL/GenBank/DDBJ whole genome shotgun (WGS) entry which is preliminary data.</text>
</comment>
<gene>
    <name evidence="2" type="ORF">SDC9_40487</name>
</gene>
<dbReference type="EMBL" id="VSSQ01000424">
    <property type="protein sequence ID" value="MPL94334.1"/>
    <property type="molecule type" value="Genomic_DNA"/>
</dbReference>
<evidence type="ECO:0000256" key="1">
    <source>
        <dbReference type="SAM" id="MobiDB-lite"/>
    </source>
</evidence>
<feature type="compositionally biased region" description="Basic and acidic residues" evidence="1">
    <location>
        <begin position="161"/>
        <end position="185"/>
    </location>
</feature>
<feature type="compositionally biased region" description="Acidic residues" evidence="1">
    <location>
        <begin position="111"/>
        <end position="136"/>
    </location>
</feature>
<dbReference type="AntiFam" id="ANF00142">
    <property type="entry name" value="Shadow ORF (opposite yadG)"/>
</dbReference>
<dbReference type="AntiFam" id="ANF00095">
    <property type="entry name" value="Shadow ORF (opposite ABC transporters)"/>
</dbReference>
<reference evidence="2" key="1">
    <citation type="submission" date="2019-08" db="EMBL/GenBank/DDBJ databases">
        <authorList>
            <person name="Kucharzyk K."/>
            <person name="Murdoch R.W."/>
            <person name="Higgins S."/>
            <person name="Loffler F."/>
        </authorList>
    </citation>
    <scope>NUCLEOTIDE SEQUENCE</scope>
</reference>
<feature type="compositionally biased region" description="Basic and acidic residues" evidence="1">
    <location>
        <begin position="1"/>
        <end position="11"/>
    </location>
</feature>
<feature type="compositionally biased region" description="Basic and acidic residues" evidence="1">
    <location>
        <begin position="469"/>
        <end position="499"/>
    </location>
</feature>